<reference evidence="13" key="1">
    <citation type="submission" date="2020-08" db="EMBL/GenBank/DDBJ databases">
        <title>Novel species isolated from subtropical streams in China.</title>
        <authorList>
            <person name="Lu H."/>
        </authorList>
    </citation>
    <scope>NUCLEOTIDE SEQUENCE</scope>
    <source>
        <strain evidence="13">LX22W</strain>
    </source>
</reference>
<dbReference type="InterPro" id="IPR022346">
    <property type="entry name" value="T2SS_GspH"/>
</dbReference>
<dbReference type="GO" id="GO:0005886">
    <property type="term" value="C:plasma membrane"/>
    <property type="evidence" value="ECO:0007669"/>
    <property type="project" value="UniProtKB-SubCell"/>
</dbReference>
<dbReference type="AlphaFoldDB" id="A0A923KQ54"/>
<evidence type="ECO:0000256" key="5">
    <source>
        <dbReference type="ARBA" id="ARBA00022519"/>
    </source>
</evidence>
<keyword evidence="3" id="KW-1003">Cell membrane</keyword>
<dbReference type="RefSeq" id="WP_186917167.1">
    <property type="nucleotide sequence ID" value="NZ_JACOFZ010000006.1"/>
</dbReference>
<proteinExistence type="inferred from homology"/>
<protein>
    <recommendedName>
        <fullName evidence="2">Type II secretion system protein H</fullName>
    </recommendedName>
    <alternativeName>
        <fullName evidence="10">General secretion pathway protein H</fullName>
    </alternativeName>
</protein>
<evidence type="ECO:0000256" key="2">
    <source>
        <dbReference type="ARBA" id="ARBA00021549"/>
    </source>
</evidence>
<dbReference type="Proteomes" id="UP000627446">
    <property type="component" value="Unassembled WGS sequence"/>
</dbReference>
<evidence type="ECO:0000256" key="4">
    <source>
        <dbReference type="ARBA" id="ARBA00022481"/>
    </source>
</evidence>
<keyword evidence="5" id="KW-0997">Cell inner membrane</keyword>
<evidence type="ECO:0000256" key="1">
    <source>
        <dbReference type="ARBA" id="ARBA00004377"/>
    </source>
</evidence>
<comment type="caution">
    <text evidence="13">The sequence shown here is derived from an EMBL/GenBank/DDBJ whole genome shotgun (WGS) entry which is preliminary data.</text>
</comment>
<dbReference type="InterPro" id="IPR045584">
    <property type="entry name" value="Pilin-like"/>
</dbReference>
<evidence type="ECO:0000256" key="11">
    <source>
        <dbReference type="SAM" id="Phobius"/>
    </source>
</evidence>
<dbReference type="GO" id="GO:0015627">
    <property type="term" value="C:type II protein secretion system complex"/>
    <property type="evidence" value="ECO:0007669"/>
    <property type="project" value="InterPro"/>
</dbReference>
<evidence type="ECO:0000256" key="9">
    <source>
        <dbReference type="ARBA" id="ARBA00025772"/>
    </source>
</evidence>
<dbReference type="EMBL" id="JACOFZ010000006">
    <property type="protein sequence ID" value="MBC3882543.1"/>
    <property type="molecule type" value="Genomic_DNA"/>
</dbReference>
<evidence type="ECO:0000313" key="13">
    <source>
        <dbReference type="EMBL" id="MBC3882543.1"/>
    </source>
</evidence>
<comment type="similarity">
    <text evidence="9">Belongs to the GSP H family.</text>
</comment>
<sequence>MRTRLTKAQIGVTLMELIIWILIISTLSMLAIPTYGDMVIVNRVNSVTSELHGALLYTRSEAIKRGGNVVICRSSTTLSENPTCDQGGAGNGAGWGDGWLIFHDLDRNKKFSSGDVVLRMQGRLFNDGNEGAIIPTPAHNQLTFNATGQTFGNYMRFNIRRPRTDQEVSHDRFLCLASGGRARVSRDACR</sequence>
<feature type="transmembrane region" description="Helical" evidence="11">
    <location>
        <begin position="12"/>
        <end position="32"/>
    </location>
</feature>
<accession>A0A923KQ54</accession>
<keyword evidence="7 11" id="KW-1133">Transmembrane helix</keyword>
<organism evidence="13 14">
    <name type="scientific">Undibacterium nitidum</name>
    <dbReference type="NCBI Taxonomy" id="2762298"/>
    <lineage>
        <taxon>Bacteria</taxon>
        <taxon>Pseudomonadati</taxon>
        <taxon>Pseudomonadota</taxon>
        <taxon>Betaproteobacteria</taxon>
        <taxon>Burkholderiales</taxon>
        <taxon>Oxalobacteraceae</taxon>
        <taxon>Undibacterium</taxon>
    </lineage>
</organism>
<evidence type="ECO:0000259" key="12">
    <source>
        <dbReference type="Pfam" id="PF12019"/>
    </source>
</evidence>
<evidence type="ECO:0000256" key="3">
    <source>
        <dbReference type="ARBA" id="ARBA00022475"/>
    </source>
</evidence>
<dbReference type="Gene3D" id="3.55.40.10">
    <property type="entry name" value="minor pseudopilin epsh domain"/>
    <property type="match status" value="1"/>
</dbReference>
<keyword evidence="8 11" id="KW-0472">Membrane</keyword>
<evidence type="ECO:0000313" key="14">
    <source>
        <dbReference type="Proteomes" id="UP000627446"/>
    </source>
</evidence>
<evidence type="ECO:0000256" key="6">
    <source>
        <dbReference type="ARBA" id="ARBA00022692"/>
    </source>
</evidence>
<evidence type="ECO:0000256" key="7">
    <source>
        <dbReference type="ARBA" id="ARBA00022989"/>
    </source>
</evidence>
<dbReference type="Pfam" id="PF12019">
    <property type="entry name" value="GspH"/>
    <property type="match status" value="1"/>
</dbReference>
<gene>
    <name evidence="13" type="ORF">H8K36_14220</name>
</gene>
<evidence type="ECO:0000256" key="10">
    <source>
        <dbReference type="ARBA" id="ARBA00030775"/>
    </source>
</evidence>
<keyword evidence="6 11" id="KW-0812">Transmembrane</keyword>
<comment type="subcellular location">
    <subcellularLocation>
        <location evidence="1">Cell inner membrane</location>
        <topology evidence="1">Single-pass membrane protein</topology>
    </subcellularLocation>
</comment>
<name>A0A923KQ54_9BURK</name>
<keyword evidence="4" id="KW-0488">Methylation</keyword>
<feature type="domain" description="General secretion pathway GspH" evidence="12">
    <location>
        <begin position="49"/>
        <end position="160"/>
    </location>
</feature>
<evidence type="ECO:0000256" key="8">
    <source>
        <dbReference type="ARBA" id="ARBA00023136"/>
    </source>
</evidence>
<keyword evidence="14" id="KW-1185">Reference proteome</keyword>
<dbReference type="GO" id="GO:0015628">
    <property type="term" value="P:protein secretion by the type II secretion system"/>
    <property type="evidence" value="ECO:0007669"/>
    <property type="project" value="InterPro"/>
</dbReference>
<dbReference type="SUPFAM" id="SSF54523">
    <property type="entry name" value="Pili subunits"/>
    <property type="match status" value="1"/>
</dbReference>